<evidence type="ECO:0000259" key="2">
    <source>
        <dbReference type="SMART" id="SM00198"/>
    </source>
</evidence>
<dbReference type="SMART" id="SM00198">
    <property type="entry name" value="SCP"/>
    <property type="match status" value="1"/>
</dbReference>
<dbReference type="InterPro" id="IPR014044">
    <property type="entry name" value="CAP_dom"/>
</dbReference>
<evidence type="ECO:0000313" key="3">
    <source>
        <dbReference type="EMBL" id="CAL1287045.1"/>
    </source>
</evidence>
<dbReference type="Pfam" id="PF00188">
    <property type="entry name" value="CAP"/>
    <property type="match status" value="1"/>
</dbReference>
<evidence type="ECO:0000256" key="1">
    <source>
        <dbReference type="SAM" id="SignalP"/>
    </source>
</evidence>
<dbReference type="InterPro" id="IPR001283">
    <property type="entry name" value="CRISP-related"/>
</dbReference>
<dbReference type="EMBL" id="CAXIEN010000212">
    <property type="protein sequence ID" value="CAL1287045.1"/>
    <property type="molecule type" value="Genomic_DNA"/>
</dbReference>
<protein>
    <recommendedName>
        <fullName evidence="2">SCP domain-containing protein</fullName>
    </recommendedName>
</protein>
<comment type="caution">
    <text evidence="3">The sequence shown here is derived from an EMBL/GenBank/DDBJ whole genome shotgun (WGS) entry which is preliminary data.</text>
</comment>
<proteinExistence type="predicted"/>
<keyword evidence="1" id="KW-0732">Signal</keyword>
<sequence length="519" mass="58493">MEKYCTIAIFVCLGLSLLAQGLIVLESDASLNADSHEGISAVFENRNDFHDYPSANPISVNTHESTKSKSLNIDEETKKRDEEVLLQGFGNSNDFHEYPSSPEISADGYESIKSGSLNIEKSNDKADEIIPPGFENSIDYSLENLIDGGGNEILESDPVMEEIPKDIELIYQMNKKRHVPDRGFSEETKKLMLDLHNVYRGNVTPPAADMNFLEWDDSLEHLAQLWADNCVFAHGRPPGTNYNFEGKVYPYGQNLYLGTDPSGYKGLWMWYEEYMHYELRNQTCKPDEQCGHYIQMAWAESKRLGCGIKLCGMRYLIVCHYYPGAIKGVQMFQVGKPCSLCIEEDGALCKDKLCVSHEMCKRRPKICESASCSLKCQNCGRLNKTSCQCTCADGWDSPDCSKLCEDEHVRCGVKPGFPSKAACSLSNYAVAKKYCRKMCESCAPVTNDTTTNHLCCEGRLCEKGYVLDLERKPCRCTLLCPGPLCDFMEDESSALKYNFIYLILQIIVLYFIKNTNYSL</sequence>
<name>A0AAV2ATP4_9ARAC</name>
<feature type="signal peptide" evidence="1">
    <location>
        <begin position="1"/>
        <end position="21"/>
    </location>
</feature>
<feature type="chain" id="PRO_5043516843" description="SCP domain-containing protein" evidence="1">
    <location>
        <begin position="22"/>
        <end position="519"/>
    </location>
</feature>
<dbReference type="Gene3D" id="3.40.33.10">
    <property type="entry name" value="CAP"/>
    <property type="match status" value="1"/>
</dbReference>
<reference evidence="3 4" key="1">
    <citation type="submission" date="2024-04" db="EMBL/GenBank/DDBJ databases">
        <authorList>
            <person name="Rising A."/>
            <person name="Reimegard J."/>
            <person name="Sonavane S."/>
            <person name="Akerstrom W."/>
            <person name="Nylinder S."/>
            <person name="Hedman E."/>
            <person name="Kallberg Y."/>
        </authorList>
    </citation>
    <scope>NUCLEOTIDE SEQUENCE [LARGE SCALE GENOMIC DNA]</scope>
</reference>
<gene>
    <name evidence="3" type="ORF">LARSCL_LOCUS14591</name>
</gene>
<accession>A0AAV2ATP4</accession>
<dbReference type="InterPro" id="IPR035940">
    <property type="entry name" value="CAP_sf"/>
</dbReference>
<dbReference type="AlphaFoldDB" id="A0AAV2ATP4"/>
<dbReference type="PRINTS" id="PR00837">
    <property type="entry name" value="V5TPXLIKE"/>
</dbReference>
<dbReference type="Proteomes" id="UP001497382">
    <property type="component" value="Unassembled WGS sequence"/>
</dbReference>
<feature type="domain" description="SCP" evidence="2">
    <location>
        <begin position="187"/>
        <end position="324"/>
    </location>
</feature>
<dbReference type="PRINTS" id="PR00838">
    <property type="entry name" value="V5ALLERGEN"/>
</dbReference>
<dbReference type="InterPro" id="IPR002413">
    <property type="entry name" value="V5_allergen-like"/>
</dbReference>
<organism evidence="3 4">
    <name type="scientific">Larinioides sclopetarius</name>
    <dbReference type="NCBI Taxonomy" id="280406"/>
    <lineage>
        <taxon>Eukaryota</taxon>
        <taxon>Metazoa</taxon>
        <taxon>Ecdysozoa</taxon>
        <taxon>Arthropoda</taxon>
        <taxon>Chelicerata</taxon>
        <taxon>Arachnida</taxon>
        <taxon>Araneae</taxon>
        <taxon>Araneomorphae</taxon>
        <taxon>Entelegynae</taxon>
        <taxon>Araneoidea</taxon>
        <taxon>Araneidae</taxon>
        <taxon>Larinioides</taxon>
    </lineage>
</organism>
<keyword evidence="4" id="KW-1185">Reference proteome</keyword>
<evidence type="ECO:0000313" key="4">
    <source>
        <dbReference type="Proteomes" id="UP001497382"/>
    </source>
</evidence>
<dbReference type="PANTHER" id="PTHR10334">
    <property type="entry name" value="CYSTEINE-RICH SECRETORY PROTEIN-RELATED"/>
    <property type="match status" value="1"/>
</dbReference>
<dbReference type="SUPFAM" id="SSF55797">
    <property type="entry name" value="PR-1-like"/>
    <property type="match status" value="1"/>
</dbReference>